<evidence type="ECO:0000256" key="10">
    <source>
        <dbReference type="ARBA" id="ARBA00023237"/>
    </source>
</evidence>
<evidence type="ECO:0000256" key="1">
    <source>
        <dbReference type="ARBA" id="ARBA00004571"/>
    </source>
</evidence>
<evidence type="ECO:0000256" key="12">
    <source>
        <dbReference type="RuleBase" id="RU003357"/>
    </source>
</evidence>
<gene>
    <name evidence="16" type="ORF">HYN04_03145</name>
</gene>
<keyword evidence="13" id="KW-0732">Signal</keyword>
<name>A0A2Z3HNI9_9CAUL</name>
<dbReference type="InterPro" id="IPR036942">
    <property type="entry name" value="Beta-barrel_TonB_sf"/>
</dbReference>
<evidence type="ECO:0000256" key="13">
    <source>
        <dbReference type="SAM" id="SignalP"/>
    </source>
</evidence>
<keyword evidence="7" id="KW-0406">Ion transport</keyword>
<keyword evidence="5 11" id="KW-0812">Transmembrane</keyword>
<dbReference type="EMBL" id="CP029479">
    <property type="protein sequence ID" value="AWM76842.1"/>
    <property type="molecule type" value="Genomic_DNA"/>
</dbReference>
<comment type="similarity">
    <text evidence="11 12">Belongs to the TonB-dependent receptor family.</text>
</comment>
<evidence type="ECO:0000256" key="5">
    <source>
        <dbReference type="ARBA" id="ARBA00022692"/>
    </source>
</evidence>
<dbReference type="InterPro" id="IPR012910">
    <property type="entry name" value="Plug_dom"/>
</dbReference>
<keyword evidence="6" id="KW-0408">Iron</keyword>
<keyword evidence="8 12" id="KW-0798">TonB box</keyword>
<evidence type="ECO:0000256" key="3">
    <source>
        <dbReference type="ARBA" id="ARBA00022452"/>
    </source>
</evidence>
<evidence type="ECO:0000313" key="16">
    <source>
        <dbReference type="EMBL" id="AWM76842.1"/>
    </source>
</evidence>
<dbReference type="RefSeq" id="WP_110449411.1">
    <property type="nucleotide sequence ID" value="NZ_CP029479.1"/>
</dbReference>
<dbReference type="Pfam" id="PF00593">
    <property type="entry name" value="TonB_dep_Rec_b-barrel"/>
    <property type="match status" value="1"/>
</dbReference>
<dbReference type="InterPro" id="IPR000531">
    <property type="entry name" value="Beta-barrel_TonB"/>
</dbReference>
<evidence type="ECO:0000256" key="4">
    <source>
        <dbReference type="ARBA" id="ARBA00022496"/>
    </source>
</evidence>
<evidence type="ECO:0000259" key="14">
    <source>
        <dbReference type="Pfam" id="PF00593"/>
    </source>
</evidence>
<dbReference type="KEGG" id="phb:HYN04_03145"/>
<keyword evidence="17" id="KW-1185">Reference proteome</keyword>
<organism evidence="16 17">
    <name type="scientific">Phenylobacterium parvum</name>
    <dbReference type="NCBI Taxonomy" id="2201350"/>
    <lineage>
        <taxon>Bacteria</taxon>
        <taxon>Pseudomonadati</taxon>
        <taxon>Pseudomonadota</taxon>
        <taxon>Alphaproteobacteria</taxon>
        <taxon>Caulobacterales</taxon>
        <taxon>Caulobacteraceae</taxon>
        <taxon>Phenylobacterium</taxon>
    </lineage>
</organism>
<dbReference type="PROSITE" id="PS52016">
    <property type="entry name" value="TONB_DEPENDENT_REC_3"/>
    <property type="match status" value="1"/>
</dbReference>
<protein>
    <submittedName>
        <fullName evidence="16">TonB-dependent receptor</fullName>
    </submittedName>
</protein>
<keyword evidence="3 11" id="KW-1134">Transmembrane beta strand</keyword>
<dbReference type="GO" id="GO:0006826">
    <property type="term" value="P:iron ion transport"/>
    <property type="evidence" value="ECO:0007669"/>
    <property type="project" value="UniProtKB-KW"/>
</dbReference>
<feature type="signal peptide" evidence="13">
    <location>
        <begin position="1"/>
        <end position="32"/>
    </location>
</feature>
<dbReference type="Gene3D" id="2.40.170.20">
    <property type="entry name" value="TonB-dependent receptor, beta-barrel domain"/>
    <property type="match status" value="1"/>
</dbReference>
<evidence type="ECO:0000256" key="6">
    <source>
        <dbReference type="ARBA" id="ARBA00023004"/>
    </source>
</evidence>
<dbReference type="InterPro" id="IPR039426">
    <property type="entry name" value="TonB-dep_rcpt-like"/>
</dbReference>
<keyword evidence="4" id="KW-0410">Iron transport</keyword>
<accession>A0A2Z3HNI9</accession>
<evidence type="ECO:0000256" key="2">
    <source>
        <dbReference type="ARBA" id="ARBA00022448"/>
    </source>
</evidence>
<dbReference type="GO" id="GO:0009279">
    <property type="term" value="C:cell outer membrane"/>
    <property type="evidence" value="ECO:0007669"/>
    <property type="project" value="UniProtKB-SubCell"/>
</dbReference>
<dbReference type="Pfam" id="PF07715">
    <property type="entry name" value="Plug"/>
    <property type="match status" value="1"/>
</dbReference>
<evidence type="ECO:0000256" key="9">
    <source>
        <dbReference type="ARBA" id="ARBA00023136"/>
    </source>
</evidence>
<keyword evidence="16" id="KW-0675">Receptor</keyword>
<evidence type="ECO:0000313" key="17">
    <source>
        <dbReference type="Proteomes" id="UP000247763"/>
    </source>
</evidence>
<dbReference type="PANTHER" id="PTHR32552:SF81">
    <property type="entry name" value="TONB-DEPENDENT OUTER MEMBRANE RECEPTOR"/>
    <property type="match status" value="1"/>
</dbReference>
<evidence type="ECO:0000256" key="7">
    <source>
        <dbReference type="ARBA" id="ARBA00023065"/>
    </source>
</evidence>
<evidence type="ECO:0000259" key="15">
    <source>
        <dbReference type="Pfam" id="PF07715"/>
    </source>
</evidence>
<dbReference type="PANTHER" id="PTHR32552">
    <property type="entry name" value="FERRICHROME IRON RECEPTOR-RELATED"/>
    <property type="match status" value="1"/>
</dbReference>
<sequence>MIKSTSAKSRLTLSCGAAALTAALALGAPALAQETTVGEVVVTAQKRSENLQDVPLSVASVSGERLQGLFAAGDDILTLSSRVPSLYAESSNGRVAPRFYIRGLGNADFDLAASQPVSVIMDDVVMENVVLKSTPLFDLDRVEVLRGPQGTLFGRNTTAGIVKFDTIRPSQSLAARGTATYGSYGTLTLDGGVGGALVDGLLAARASVLVQRRDDWIDNAFTNKNNALGGYEETAFRLQLLLTPTEDLSALLAFHNRSLDGTSAVFRANILTKGGNSLNGNYKRDKVFFDGGSGNPQSYDGSGASLRIEYKLPFATLTSISAYETTNGFSRGDIDGGNMTNGPGFIPFPSDTADGIKDLDQVTQEIRLASDLDGPLSWQVGAYYFDSRMVLRTDPGFVAPTELRHENTSWALFGQTSYQLAEAWKLTAGLRWTRDEKSLTNIVAPIPFAKVDVSDDQFSWDLSAFYTVSDTVGLYGRVASGFRGPTIQGRDVAFFGAPSVAQSETILSWEAGFKSELFDRRVRLNGAVFTYTVNDPQFTAVGGAGNIVQLLNAQEGQAVGFEVDGEWVVSENLVLTAGYSYADTEIQDNKLAVGVCAQCTITDPVNAQQRALVNGNPFPNAPEYIFDVTARFNLPIGNGGELFAFTDWNVQGKTNLFLYESKEFYSDGNFEGGLKIGYAREDGSWEVALFGRNITDESNIKGGIDFNNNTAFVNEPRVIGVSLTARLP</sequence>
<dbReference type="OrthoDB" id="127311at2"/>
<feature type="domain" description="TonB-dependent receptor plug" evidence="15">
    <location>
        <begin position="51"/>
        <end position="161"/>
    </location>
</feature>
<keyword evidence="9 11" id="KW-0472">Membrane</keyword>
<evidence type="ECO:0000256" key="8">
    <source>
        <dbReference type="ARBA" id="ARBA00023077"/>
    </source>
</evidence>
<keyword evidence="10 11" id="KW-0998">Cell outer membrane</keyword>
<dbReference type="SUPFAM" id="SSF56935">
    <property type="entry name" value="Porins"/>
    <property type="match status" value="1"/>
</dbReference>
<feature type="domain" description="TonB-dependent receptor-like beta-barrel" evidence="14">
    <location>
        <begin position="261"/>
        <end position="672"/>
    </location>
</feature>
<dbReference type="Proteomes" id="UP000247763">
    <property type="component" value="Chromosome"/>
</dbReference>
<dbReference type="AlphaFoldDB" id="A0A2Z3HNI9"/>
<feature type="chain" id="PRO_5016350620" evidence="13">
    <location>
        <begin position="33"/>
        <end position="728"/>
    </location>
</feature>
<evidence type="ECO:0000256" key="11">
    <source>
        <dbReference type="PROSITE-ProRule" id="PRU01360"/>
    </source>
</evidence>
<comment type="subcellular location">
    <subcellularLocation>
        <location evidence="1 11">Cell outer membrane</location>
        <topology evidence="1 11">Multi-pass membrane protein</topology>
    </subcellularLocation>
</comment>
<proteinExistence type="inferred from homology"/>
<keyword evidence="2 11" id="KW-0813">Transport</keyword>
<reference evidence="17" key="1">
    <citation type="submission" date="2018-05" db="EMBL/GenBank/DDBJ databases">
        <title>Genome sequencing of Phenylobacterium sp. HYN0004.</title>
        <authorList>
            <person name="Yi H."/>
            <person name="Baek C."/>
        </authorList>
    </citation>
    <scope>NUCLEOTIDE SEQUENCE [LARGE SCALE GENOMIC DNA]</scope>
    <source>
        <strain evidence="17">HYN0004</strain>
    </source>
</reference>